<reference evidence="1 2" key="1">
    <citation type="journal article" date="2019" name="Commun. Biol.">
        <title>The bagworm genome reveals a unique fibroin gene that provides high tensile strength.</title>
        <authorList>
            <person name="Kono N."/>
            <person name="Nakamura H."/>
            <person name="Ohtoshi R."/>
            <person name="Tomita M."/>
            <person name="Numata K."/>
            <person name="Arakawa K."/>
        </authorList>
    </citation>
    <scope>NUCLEOTIDE SEQUENCE [LARGE SCALE GENOMIC DNA]</scope>
</reference>
<keyword evidence="2" id="KW-1185">Reference proteome</keyword>
<sequence length="79" mass="9418">MDHDTNNGERWTKLVTTWKGPKGKRGIRPTDDHESPWAQRPLSKWINHWNISTMRRFQYLVYYYINVAALSDALPFNIL</sequence>
<accession>A0A4C1V4K3</accession>
<dbReference type="EMBL" id="BGZK01000270">
    <property type="protein sequence ID" value="GBP33165.1"/>
    <property type="molecule type" value="Genomic_DNA"/>
</dbReference>
<organism evidence="1 2">
    <name type="scientific">Eumeta variegata</name>
    <name type="common">Bagworm moth</name>
    <name type="synonym">Eumeta japonica</name>
    <dbReference type="NCBI Taxonomy" id="151549"/>
    <lineage>
        <taxon>Eukaryota</taxon>
        <taxon>Metazoa</taxon>
        <taxon>Ecdysozoa</taxon>
        <taxon>Arthropoda</taxon>
        <taxon>Hexapoda</taxon>
        <taxon>Insecta</taxon>
        <taxon>Pterygota</taxon>
        <taxon>Neoptera</taxon>
        <taxon>Endopterygota</taxon>
        <taxon>Lepidoptera</taxon>
        <taxon>Glossata</taxon>
        <taxon>Ditrysia</taxon>
        <taxon>Tineoidea</taxon>
        <taxon>Psychidae</taxon>
        <taxon>Oiketicinae</taxon>
        <taxon>Eumeta</taxon>
    </lineage>
</organism>
<gene>
    <name evidence="1" type="ORF">EVAR_14846_1</name>
</gene>
<dbReference type="Proteomes" id="UP000299102">
    <property type="component" value="Unassembled WGS sequence"/>
</dbReference>
<dbReference type="AlphaFoldDB" id="A0A4C1V4K3"/>
<evidence type="ECO:0000313" key="2">
    <source>
        <dbReference type="Proteomes" id="UP000299102"/>
    </source>
</evidence>
<comment type="caution">
    <text evidence="1">The sequence shown here is derived from an EMBL/GenBank/DDBJ whole genome shotgun (WGS) entry which is preliminary data.</text>
</comment>
<protein>
    <submittedName>
        <fullName evidence="1">Uncharacterized protein</fullName>
    </submittedName>
</protein>
<proteinExistence type="predicted"/>
<name>A0A4C1V4K3_EUMVA</name>
<evidence type="ECO:0000313" key="1">
    <source>
        <dbReference type="EMBL" id="GBP33165.1"/>
    </source>
</evidence>